<dbReference type="Gene3D" id="3.90.25.10">
    <property type="entry name" value="UDP-galactose 4-epimerase, domain 1"/>
    <property type="match status" value="1"/>
</dbReference>
<dbReference type="Proteomes" id="UP000501534">
    <property type="component" value="Chromosome"/>
</dbReference>
<dbReference type="RefSeq" id="WP_171095466.1">
    <property type="nucleotide sequence ID" value="NZ_CP053069.1"/>
</dbReference>
<dbReference type="SUPFAM" id="SSF51735">
    <property type="entry name" value="NAD(P)-binding Rossmann-fold domains"/>
    <property type="match status" value="1"/>
</dbReference>
<dbReference type="KEGG" id="uru:DSM104443_03975"/>
<dbReference type="PANTHER" id="PTHR43245">
    <property type="entry name" value="BIFUNCTIONAL POLYMYXIN RESISTANCE PROTEIN ARNA"/>
    <property type="match status" value="1"/>
</dbReference>
<evidence type="ECO:0000259" key="1">
    <source>
        <dbReference type="Pfam" id="PF01370"/>
    </source>
</evidence>
<dbReference type="Gene3D" id="3.40.50.720">
    <property type="entry name" value="NAD(P)-binding Rossmann-like Domain"/>
    <property type="match status" value="1"/>
</dbReference>
<dbReference type="GO" id="GO:0003978">
    <property type="term" value="F:UDP-glucose 4-epimerase activity"/>
    <property type="evidence" value="ECO:0007669"/>
    <property type="project" value="UniProtKB-EC"/>
</dbReference>
<accession>A0A6M4H046</accession>
<dbReference type="PANTHER" id="PTHR43245:SF13">
    <property type="entry name" value="UDP-D-APIOSE_UDP-D-XYLOSE SYNTHASE 2"/>
    <property type="match status" value="1"/>
</dbReference>
<gene>
    <name evidence="2" type="ORF">DSM104443_03975</name>
</gene>
<evidence type="ECO:0000313" key="2">
    <source>
        <dbReference type="EMBL" id="QJR12881.1"/>
    </source>
</evidence>
<feature type="domain" description="NAD-dependent epimerase/dehydratase" evidence="1">
    <location>
        <begin position="9"/>
        <end position="251"/>
    </location>
</feature>
<protein>
    <submittedName>
        <fullName evidence="2">UDP-glucose 4-epimerase</fullName>
        <ecNumber evidence="2">5.1.3.2</ecNumber>
    </submittedName>
</protein>
<reference evidence="2 3" key="1">
    <citation type="submission" date="2020-04" db="EMBL/GenBank/DDBJ databases">
        <title>Usitatibacter rugosus gen. nov., sp. nov. and Usitatibacter palustris sp. nov., novel members of Usitatibacteraceae fam. nov. within the order Nitrosomonadales isolated from soil.</title>
        <authorList>
            <person name="Huber K.J."/>
            <person name="Neumann-Schaal M."/>
            <person name="Geppert A."/>
            <person name="Luckner M."/>
            <person name="Wanner G."/>
            <person name="Overmann J."/>
        </authorList>
    </citation>
    <scope>NUCLEOTIDE SEQUENCE [LARGE SCALE GENOMIC DNA]</scope>
    <source>
        <strain evidence="2 3">0125_3</strain>
    </source>
</reference>
<keyword evidence="2" id="KW-0413">Isomerase</keyword>
<dbReference type="InterPro" id="IPR036291">
    <property type="entry name" value="NAD(P)-bd_dom_sf"/>
</dbReference>
<keyword evidence="3" id="KW-1185">Reference proteome</keyword>
<name>A0A6M4H046_9PROT</name>
<dbReference type="InterPro" id="IPR050177">
    <property type="entry name" value="Lipid_A_modif_metabolic_enz"/>
</dbReference>
<dbReference type="InterPro" id="IPR001509">
    <property type="entry name" value="Epimerase_deHydtase"/>
</dbReference>
<dbReference type="EC" id="5.1.3.2" evidence="2"/>
<evidence type="ECO:0000313" key="3">
    <source>
        <dbReference type="Proteomes" id="UP000501534"/>
    </source>
</evidence>
<dbReference type="EMBL" id="CP053069">
    <property type="protein sequence ID" value="QJR12881.1"/>
    <property type="molecule type" value="Genomic_DNA"/>
</dbReference>
<dbReference type="Pfam" id="PF01370">
    <property type="entry name" value="Epimerase"/>
    <property type="match status" value="1"/>
</dbReference>
<proteinExistence type="predicted"/>
<dbReference type="AlphaFoldDB" id="A0A6M4H046"/>
<sequence>MKITGNKFVITGGVSLIGSHTAEKLLESGAREVVLFDNYSLGSTDLIADLMKDARIKVVKGDIRQASDLFDAFKDTTGVFSFAAFLTLPLGQNPPLGLEVNVMGQLNLMEACRYAGVKKVVFSSSTAIYGDPGKEELREDGPINFATFSPAATLYSATKIIGENLGRLYHQRHGIEFVGMRYSTVYGERQHYRGVNALYIMENYDRILRGERPTIPDDGREVHDYIHVSDVAAANVAAMASDVSGESFNVCTGKASTLNELVRVLLEAMGSKLEPEYRTDPKALRASTSTEMHFSRAKAERLLGWTPKVDLAEGVRRLVAWRRAQDTNRRAA</sequence>
<organism evidence="2 3">
    <name type="scientific">Usitatibacter rugosus</name>
    <dbReference type="NCBI Taxonomy" id="2732067"/>
    <lineage>
        <taxon>Bacteria</taxon>
        <taxon>Pseudomonadati</taxon>
        <taxon>Pseudomonadota</taxon>
        <taxon>Betaproteobacteria</taxon>
        <taxon>Nitrosomonadales</taxon>
        <taxon>Usitatibacteraceae</taxon>
        <taxon>Usitatibacter</taxon>
    </lineage>
</organism>